<dbReference type="Proteomes" id="UP000076128">
    <property type="component" value="Chromosome"/>
</dbReference>
<evidence type="ECO:0000256" key="1">
    <source>
        <dbReference type="ARBA" id="ARBA00004442"/>
    </source>
</evidence>
<dbReference type="PANTHER" id="PTHR38776">
    <property type="entry name" value="MLTA-INTERACTING PROTEIN-RELATED"/>
    <property type="match status" value="1"/>
</dbReference>
<evidence type="ECO:0008006" key="9">
    <source>
        <dbReference type="Google" id="ProtNLM"/>
    </source>
</evidence>
<evidence type="ECO:0000256" key="4">
    <source>
        <dbReference type="ARBA" id="ARBA00023136"/>
    </source>
</evidence>
<dbReference type="GO" id="GO:0009279">
    <property type="term" value="C:cell outer membrane"/>
    <property type="evidence" value="ECO:0007669"/>
    <property type="project" value="UniProtKB-SubCell"/>
</dbReference>
<comment type="similarity">
    <text evidence="2">Belongs to the MipA/OmpV family.</text>
</comment>
<sequence length="270" mass="28817">MLRSPAFTAPLGLTLLLAAQASGAGLDPVPADTAPVAVFREERPEWDVVLGAGISHQPEYEGSDEMDSSPFPFISLTYGRFGIGPEAFSFAIFDTDRLDLGVSLGYGGGRDPDDIDSGYLDGFAEIDASAIFGARLGYSFGPAEAYVELEHYLGGSDGTSATVGVEYEQDLTARLSLNANLSATFSDDKYMESYFGVTAADALLTGYEPYKAGSGLRRVDLSIGAQYALTERWFVMGEIGVGQLSDDAKDSPIVRDDVQSKATMLVGFRF</sequence>
<feature type="chain" id="PRO_5007811453" description="Outer membrane scaffolding protein for murein synthesis (MipA/OmpV family)" evidence="6">
    <location>
        <begin position="25"/>
        <end position="270"/>
    </location>
</feature>
<reference evidence="7 8" key="1">
    <citation type="submission" date="2015-09" db="EMBL/GenBank/DDBJ databases">
        <title>Complete genome sequence of Defluviimonas alba cai42t isolated from an oilfield in Xinjiang.</title>
        <authorList>
            <person name="Geng S."/>
            <person name="Pan X."/>
            <person name="Wu X."/>
        </authorList>
    </citation>
    <scope>NUCLEOTIDE SEQUENCE [LARGE SCALE GENOMIC DNA]</scope>
    <source>
        <strain evidence="8">cai42</strain>
    </source>
</reference>
<keyword evidence="8" id="KW-1185">Reference proteome</keyword>
<evidence type="ECO:0000256" key="3">
    <source>
        <dbReference type="ARBA" id="ARBA00022729"/>
    </source>
</evidence>
<evidence type="ECO:0000256" key="2">
    <source>
        <dbReference type="ARBA" id="ARBA00005722"/>
    </source>
</evidence>
<protein>
    <recommendedName>
        <fullName evidence="9">Outer membrane scaffolding protein for murein synthesis (MipA/OmpV family)</fullName>
    </recommendedName>
</protein>
<dbReference type="SUPFAM" id="SSF56935">
    <property type="entry name" value="Porins"/>
    <property type="match status" value="1"/>
</dbReference>
<keyword evidence="4" id="KW-0472">Membrane</keyword>
<dbReference type="KEGG" id="daa:AKL17_1668"/>
<dbReference type="AlphaFoldDB" id="A0A159Z3W9"/>
<accession>A0A159Z3W9</accession>
<organism evidence="7 8">
    <name type="scientific">Frigidibacter mobilis</name>
    <dbReference type="NCBI Taxonomy" id="1335048"/>
    <lineage>
        <taxon>Bacteria</taxon>
        <taxon>Pseudomonadati</taxon>
        <taxon>Pseudomonadota</taxon>
        <taxon>Alphaproteobacteria</taxon>
        <taxon>Rhodobacterales</taxon>
        <taxon>Paracoccaceae</taxon>
        <taxon>Frigidibacter</taxon>
    </lineage>
</organism>
<evidence type="ECO:0000313" key="8">
    <source>
        <dbReference type="Proteomes" id="UP000076128"/>
    </source>
</evidence>
<feature type="signal peptide" evidence="6">
    <location>
        <begin position="1"/>
        <end position="24"/>
    </location>
</feature>
<proteinExistence type="inferred from homology"/>
<evidence type="ECO:0000256" key="5">
    <source>
        <dbReference type="ARBA" id="ARBA00023237"/>
    </source>
</evidence>
<name>A0A159Z3W9_9RHOB</name>
<dbReference type="InterPro" id="IPR010583">
    <property type="entry name" value="MipA"/>
</dbReference>
<gene>
    <name evidence="7" type="ORF">AKL17_1668</name>
</gene>
<dbReference type="PANTHER" id="PTHR38776:SF1">
    <property type="entry name" value="MLTA-INTERACTING PROTEIN-RELATED"/>
    <property type="match status" value="1"/>
</dbReference>
<dbReference type="EMBL" id="CP012661">
    <property type="protein sequence ID" value="AMY68920.1"/>
    <property type="molecule type" value="Genomic_DNA"/>
</dbReference>
<comment type="subcellular location">
    <subcellularLocation>
        <location evidence="1">Cell outer membrane</location>
    </subcellularLocation>
</comment>
<evidence type="ECO:0000256" key="6">
    <source>
        <dbReference type="SAM" id="SignalP"/>
    </source>
</evidence>
<keyword evidence="3 6" id="KW-0732">Signal</keyword>
<keyword evidence="5" id="KW-0998">Cell outer membrane</keyword>
<evidence type="ECO:0000313" key="7">
    <source>
        <dbReference type="EMBL" id="AMY68920.1"/>
    </source>
</evidence>
<dbReference type="Pfam" id="PF06629">
    <property type="entry name" value="MipA"/>
    <property type="match status" value="1"/>
</dbReference>